<keyword evidence="1" id="KW-0378">Hydrolase</keyword>
<evidence type="ECO:0000313" key="3">
    <source>
        <dbReference type="EMBL" id="OAP08521.1"/>
    </source>
</evidence>
<comment type="similarity">
    <text evidence="1">Belongs to the AB hydrolase superfamily. Methylesterase family.</text>
</comment>
<dbReference type="FunFam" id="3.40.50.1820:FF:000051">
    <property type="entry name" value="(S)-hydroxynitrile lyase"/>
    <property type="match status" value="1"/>
</dbReference>
<dbReference type="SMR" id="A0A178VT29"/>
<organism evidence="3 4">
    <name type="scientific">Arabidopsis thaliana</name>
    <name type="common">Mouse-ear cress</name>
    <dbReference type="NCBI Taxonomy" id="3702"/>
    <lineage>
        <taxon>Eukaryota</taxon>
        <taxon>Viridiplantae</taxon>
        <taxon>Streptophyta</taxon>
        <taxon>Embryophyta</taxon>
        <taxon>Tracheophyta</taxon>
        <taxon>Spermatophyta</taxon>
        <taxon>Magnoliopsida</taxon>
        <taxon>eudicotyledons</taxon>
        <taxon>Gunneridae</taxon>
        <taxon>Pentapetalae</taxon>
        <taxon>rosids</taxon>
        <taxon>malvids</taxon>
        <taxon>Brassicales</taxon>
        <taxon>Brassicaceae</taxon>
        <taxon>Camelineae</taxon>
        <taxon>Arabidopsis</taxon>
    </lineage>
</organism>
<evidence type="ECO:0000259" key="2">
    <source>
        <dbReference type="Pfam" id="PF12697"/>
    </source>
</evidence>
<reference evidence="4" key="1">
    <citation type="journal article" date="2016" name="Proc. Natl. Acad. Sci. U.S.A.">
        <title>Chromosome-level assembly of Arabidopsis thaliana Ler reveals the extent of translocation and inversion polymorphisms.</title>
        <authorList>
            <person name="Zapata L."/>
            <person name="Ding J."/>
            <person name="Willing E.M."/>
            <person name="Hartwig B."/>
            <person name="Bezdan D."/>
            <person name="Jiao W.B."/>
            <person name="Patel V."/>
            <person name="Velikkakam James G."/>
            <person name="Koornneef M."/>
            <person name="Ossowski S."/>
            <person name="Schneeberger K."/>
        </authorList>
    </citation>
    <scope>NUCLEOTIDE SEQUENCE [LARGE SCALE GENOMIC DNA]</scope>
    <source>
        <strain evidence="4">cv. Landsberg erecta</strain>
    </source>
</reference>
<accession>A0A178VT29</accession>
<dbReference type="PhylomeDB" id="A0A178VT29"/>
<dbReference type="PANTHER" id="PTHR10992">
    <property type="entry name" value="METHYLESTERASE FAMILY MEMBER"/>
    <property type="match status" value="1"/>
</dbReference>
<protein>
    <recommendedName>
        <fullName evidence="1">Methylesterase</fullName>
        <ecNumber evidence="1">3.1.1.-</ecNumber>
    </recommendedName>
</protein>
<dbReference type="InterPro" id="IPR029058">
    <property type="entry name" value="AB_hydrolase_fold"/>
</dbReference>
<gene>
    <name evidence="3" type="ordered locus">AXX17_At2g19260</name>
</gene>
<comment type="caution">
    <text evidence="3">The sequence shown here is derived from an EMBL/GenBank/DDBJ whole genome shotgun (WGS) entry which is preliminary data.</text>
</comment>
<dbReference type="InterPro" id="IPR000073">
    <property type="entry name" value="AB_hydrolase_1"/>
</dbReference>
<comment type="function">
    <text evidence="1">Methylesterase.</text>
</comment>
<evidence type="ECO:0000256" key="1">
    <source>
        <dbReference type="RuleBase" id="RU369012"/>
    </source>
</evidence>
<evidence type="ECO:0000313" key="4">
    <source>
        <dbReference type="Proteomes" id="UP000078284"/>
    </source>
</evidence>
<dbReference type="AlphaFoldDB" id="A0A178VT29"/>
<proteinExistence type="inferred from homology"/>
<dbReference type="ExpressionAtlas" id="A0A178VT29">
    <property type="expression patterns" value="baseline and differential"/>
</dbReference>
<dbReference type="GO" id="GO:0051723">
    <property type="term" value="F:protein methylesterase activity"/>
    <property type="evidence" value="ECO:0007669"/>
    <property type="project" value="UniProtKB-UniRule"/>
</dbReference>
<dbReference type="EMBL" id="LUHQ01000002">
    <property type="protein sequence ID" value="OAP08521.1"/>
    <property type="molecule type" value="Genomic_DNA"/>
</dbReference>
<dbReference type="SUPFAM" id="SSF53474">
    <property type="entry name" value="alpha/beta-Hydrolases"/>
    <property type="match status" value="1"/>
</dbReference>
<dbReference type="Gene3D" id="3.40.50.1820">
    <property type="entry name" value="alpha/beta hydrolase"/>
    <property type="match status" value="1"/>
</dbReference>
<name>A0A178VT29_ARATH</name>
<dbReference type="OMA" id="HDYCKPL"/>
<dbReference type="Proteomes" id="UP000078284">
    <property type="component" value="Chromosome 2"/>
</dbReference>
<feature type="domain" description="AB hydrolase-1" evidence="2">
    <location>
        <begin position="10"/>
        <end position="253"/>
    </location>
</feature>
<dbReference type="Pfam" id="PF12697">
    <property type="entry name" value="Abhydrolase_6"/>
    <property type="match status" value="1"/>
</dbReference>
<dbReference type="EC" id="3.1.1.-" evidence="1"/>
<sequence length="263" mass="29823">MSEEERKQHVVLVHGACHGAWCWYKVKPQLEASGHRVTAVDLAASGIDMTRSITDISTCEQYSEPLMQLMTSLPDDEKVVLVGHSLGGLSLAMAMDMFPTKISVSVFVTAMMPDTKHSPSFVWDKLRKETSREEWLDTVFTSEKPDFPSEFWIFGPEFMAKNLYQLSPVQDLELAKMLVRANPLIKKDMAERRSFSEEGYGSVTRIFIVCGKDLVSPEDYQRSMISNFPPKEVMEIKDADHMPMFSKPQQLCALLLEIANKYA</sequence>
<dbReference type="KEGG" id="ath:AT2G23610"/>
<dbReference type="InterPro" id="IPR045889">
    <property type="entry name" value="MES/HNL"/>
</dbReference>
<dbReference type="PANTHER" id="PTHR10992:SF1007">
    <property type="entry name" value="METHYLESTERASE 3-RELATED"/>
    <property type="match status" value="1"/>
</dbReference>